<gene>
    <name evidence="2" type="ORF">B1A_14385</name>
</gene>
<dbReference type="InterPro" id="IPR036390">
    <property type="entry name" value="WH_DNA-bd_sf"/>
</dbReference>
<feature type="domain" description="HTH marR-type" evidence="1">
    <location>
        <begin position="33"/>
        <end position="131"/>
    </location>
</feature>
<dbReference type="EMBL" id="AUZX01010560">
    <property type="protein sequence ID" value="EQD47242.1"/>
    <property type="molecule type" value="Genomic_DNA"/>
</dbReference>
<dbReference type="SMART" id="SM00347">
    <property type="entry name" value="HTH_MARR"/>
    <property type="match status" value="1"/>
</dbReference>
<evidence type="ECO:0000313" key="2">
    <source>
        <dbReference type="EMBL" id="EQD47242.1"/>
    </source>
</evidence>
<dbReference type="InterPro" id="IPR011991">
    <property type="entry name" value="ArsR-like_HTH"/>
</dbReference>
<dbReference type="AlphaFoldDB" id="T0ZRX0"/>
<protein>
    <submittedName>
        <fullName evidence="2">Bacterial regulatory protein, MarR</fullName>
    </submittedName>
</protein>
<comment type="caution">
    <text evidence="2">The sequence shown here is derived from an EMBL/GenBank/DDBJ whole genome shotgun (WGS) entry which is preliminary data.</text>
</comment>
<dbReference type="SUPFAM" id="SSF46785">
    <property type="entry name" value="Winged helix' DNA-binding domain"/>
    <property type="match status" value="1"/>
</dbReference>
<dbReference type="InterPro" id="IPR039422">
    <property type="entry name" value="MarR/SlyA-like"/>
</dbReference>
<reference evidence="2" key="2">
    <citation type="journal article" date="2014" name="ISME J.">
        <title>Microbial stratification in low pH oxic and suboxic macroscopic growths along an acid mine drainage.</title>
        <authorList>
            <person name="Mendez-Garcia C."/>
            <person name="Mesa V."/>
            <person name="Sprenger R.R."/>
            <person name="Richter M."/>
            <person name="Diez M.S."/>
            <person name="Solano J."/>
            <person name="Bargiela R."/>
            <person name="Golyshina O.V."/>
            <person name="Manteca A."/>
            <person name="Ramos J.L."/>
            <person name="Gallego J.R."/>
            <person name="Llorente I."/>
            <person name="Martins Dos Santos V.A."/>
            <person name="Jensen O.N."/>
            <person name="Pelaez A.I."/>
            <person name="Sanchez J."/>
            <person name="Ferrer M."/>
        </authorList>
    </citation>
    <scope>NUCLEOTIDE SEQUENCE</scope>
</reference>
<dbReference type="Gene3D" id="1.10.10.10">
    <property type="entry name" value="Winged helix-like DNA-binding domain superfamily/Winged helix DNA-binding domain"/>
    <property type="match status" value="1"/>
</dbReference>
<proteinExistence type="predicted"/>
<sequence length="154" mass="16458">MEAALNDEQIRLLDADLEEFRRRLRVRVRRAMRDAAPEGVGSPAFHIVEALAARGPLSPSDLAALLEVRTSTMAAHLDRLEDLGWVRREAAGGKRVRAAATPSGEAALARYVCARVDVLRDALRPLDAAQLQQLAQALRACVGEGLASGGTPAG</sequence>
<dbReference type="InterPro" id="IPR036388">
    <property type="entry name" value="WH-like_DNA-bd_sf"/>
</dbReference>
<dbReference type="GO" id="GO:0003700">
    <property type="term" value="F:DNA-binding transcription factor activity"/>
    <property type="evidence" value="ECO:0007669"/>
    <property type="project" value="InterPro"/>
</dbReference>
<dbReference type="Pfam" id="PF12802">
    <property type="entry name" value="MarR_2"/>
    <property type="match status" value="1"/>
</dbReference>
<dbReference type="PANTHER" id="PTHR33164:SF43">
    <property type="entry name" value="HTH-TYPE TRANSCRIPTIONAL REPRESSOR YETL"/>
    <property type="match status" value="1"/>
</dbReference>
<accession>T0ZRX0</accession>
<dbReference type="InterPro" id="IPR000835">
    <property type="entry name" value="HTH_MarR-typ"/>
</dbReference>
<name>T0ZRX0_9ZZZZ</name>
<reference evidence="2" key="1">
    <citation type="submission" date="2013-08" db="EMBL/GenBank/DDBJ databases">
        <authorList>
            <person name="Mendez C."/>
            <person name="Richter M."/>
            <person name="Ferrer M."/>
            <person name="Sanchez J."/>
        </authorList>
    </citation>
    <scope>NUCLEOTIDE SEQUENCE</scope>
</reference>
<dbReference type="GO" id="GO:0006950">
    <property type="term" value="P:response to stress"/>
    <property type="evidence" value="ECO:0007669"/>
    <property type="project" value="TreeGrafter"/>
</dbReference>
<evidence type="ECO:0000259" key="1">
    <source>
        <dbReference type="SMART" id="SM00347"/>
    </source>
</evidence>
<organism evidence="2">
    <name type="scientific">mine drainage metagenome</name>
    <dbReference type="NCBI Taxonomy" id="410659"/>
    <lineage>
        <taxon>unclassified sequences</taxon>
        <taxon>metagenomes</taxon>
        <taxon>ecological metagenomes</taxon>
    </lineage>
</organism>
<dbReference type="PANTHER" id="PTHR33164">
    <property type="entry name" value="TRANSCRIPTIONAL REGULATOR, MARR FAMILY"/>
    <property type="match status" value="1"/>
</dbReference>
<dbReference type="CDD" id="cd00090">
    <property type="entry name" value="HTH_ARSR"/>
    <property type="match status" value="1"/>
</dbReference>